<evidence type="ECO:0000313" key="2">
    <source>
        <dbReference type="EMBL" id="GAA3498763.1"/>
    </source>
</evidence>
<dbReference type="EMBL" id="BAAAXF010000039">
    <property type="protein sequence ID" value="GAA3498763.1"/>
    <property type="molecule type" value="Genomic_DNA"/>
</dbReference>
<feature type="compositionally biased region" description="Low complexity" evidence="1">
    <location>
        <begin position="8"/>
        <end position="21"/>
    </location>
</feature>
<name>A0ABP6TWC9_9ACTN</name>
<gene>
    <name evidence="2" type="ORF">GCM10019016_058660</name>
</gene>
<accession>A0ABP6TWC9</accession>
<evidence type="ECO:0000313" key="3">
    <source>
        <dbReference type="Proteomes" id="UP001501455"/>
    </source>
</evidence>
<organism evidence="2 3">
    <name type="scientific">Streptomyces prasinosporus</name>
    <dbReference type="NCBI Taxonomy" id="68256"/>
    <lineage>
        <taxon>Bacteria</taxon>
        <taxon>Bacillati</taxon>
        <taxon>Actinomycetota</taxon>
        <taxon>Actinomycetes</taxon>
        <taxon>Kitasatosporales</taxon>
        <taxon>Streptomycetaceae</taxon>
        <taxon>Streptomyces</taxon>
        <taxon>Streptomyces albogriseolus group</taxon>
    </lineage>
</organism>
<reference evidence="3" key="1">
    <citation type="journal article" date="2019" name="Int. J. Syst. Evol. Microbiol.">
        <title>The Global Catalogue of Microorganisms (GCM) 10K type strain sequencing project: providing services to taxonomists for standard genome sequencing and annotation.</title>
        <authorList>
            <consortium name="The Broad Institute Genomics Platform"/>
            <consortium name="The Broad Institute Genome Sequencing Center for Infectious Disease"/>
            <person name="Wu L."/>
            <person name="Ma J."/>
        </authorList>
    </citation>
    <scope>NUCLEOTIDE SEQUENCE [LARGE SCALE GENOMIC DNA]</scope>
    <source>
        <strain evidence="3">JCM 4816</strain>
    </source>
</reference>
<proteinExistence type="predicted"/>
<evidence type="ECO:0000256" key="1">
    <source>
        <dbReference type="SAM" id="MobiDB-lite"/>
    </source>
</evidence>
<keyword evidence="3" id="KW-1185">Reference proteome</keyword>
<feature type="region of interest" description="Disordered" evidence="1">
    <location>
        <begin position="1"/>
        <end position="59"/>
    </location>
</feature>
<comment type="caution">
    <text evidence="2">The sequence shown here is derived from an EMBL/GenBank/DDBJ whole genome shotgun (WGS) entry which is preliminary data.</text>
</comment>
<protein>
    <submittedName>
        <fullName evidence="2">Uncharacterized protein</fullName>
    </submittedName>
</protein>
<sequence>MLDGGTGLPAAGGLARAGGPAVRTVRRRSGEGAPPPGGPSSRGAESRWVVAAPGADVGS</sequence>
<dbReference type="Proteomes" id="UP001501455">
    <property type="component" value="Unassembled WGS sequence"/>
</dbReference>